<evidence type="ECO:0000256" key="1">
    <source>
        <dbReference type="ARBA" id="ARBA00009437"/>
    </source>
</evidence>
<organism evidence="6 7">
    <name type="scientific">Shewanella morhuae</name>
    <dbReference type="NCBI Taxonomy" id="365591"/>
    <lineage>
        <taxon>Bacteria</taxon>
        <taxon>Pseudomonadati</taxon>
        <taxon>Pseudomonadota</taxon>
        <taxon>Gammaproteobacteria</taxon>
        <taxon>Alteromonadales</taxon>
        <taxon>Shewanellaceae</taxon>
        <taxon>Shewanella</taxon>
    </lineage>
</organism>
<evidence type="ECO:0000256" key="4">
    <source>
        <dbReference type="ARBA" id="ARBA00023163"/>
    </source>
</evidence>
<dbReference type="Gene3D" id="1.10.10.10">
    <property type="entry name" value="Winged helix-like DNA-binding domain superfamily/Winged helix DNA-binding domain"/>
    <property type="match status" value="1"/>
</dbReference>
<dbReference type="Proteomes" id="UP000255061">
    <property type="component" value="Unassembled WGS sequence"/>
</dbReference>
<dbReference type="InterPro" id="IPR005119">
    <property type="entry name" value="LysR_subst-bd"/>
</dbReference>
<dbReference type="InterPro" id="IPR000847">
    <property type="entry name" value="LysR_HTH_N"/>
</dbReference>
<keyword evidence="2" id="KW-0805">Transcription regulation</keyword>
<evidence type="ECO:0000313" key="7">
    <source>
        <dbReference type="Proteomes" id="UP000255061"/>
    </source>
</evidence>
<evidence type="ECO:0000256" key="2">
    <source>
        <dbReference type="ARBA" id="ARBA00023015"/>
    </source>
</evidence>
<dbReference type="GO" id="GO:0006351">
    <property type="term" value="P:DNA-templated transcription"/>
    <property type="evidence" value="ECO:0007669"/>
    <property type="project" value="TreeGrafter"/>
</dbReference>
<protein>
    <submittedName>
        <fullName evidence="6">D-malate degradation protein R</fullName>
    </submittedName>
</protein>
<dbReference type="GO" id="GO:0043565">
    <property type="term" value="F:sequence-specific DNA binding"/>
    <property type="evidence" value="ECO:0007669"/>
    <property type="project" value="TreeGrafter"/>
</dbReference>
<feature type="domain" description="HTH lysR-type" evidence="5">
    <location>
        <begin position="4"/>
        <end position="61"/>
    </location>
</feature>
<dbReference type="FunFam" id="1.10.10.10:FF:000001">
    <property type="entry name" value="LysR family transcriptional regulator"/>
    <property type="match status" value="1"/>
</dbReference>
<dbReference type="FunFam" id="3.40.190.290:FF:000001">
    <property type="entry name" value="Transcriptional regulator, LysR family"/>
    <property type="match status" value="1"/>
</dbReference>
<dbReference type="InterPro" id="IPR036390">
    <property type="entry name" value="WH_DNA-bd_sf"/>
</dbReference>
<dbReference type="SUPFAM" id="SSF53850">
    <property type="entry name" value="Periplasmic binding protein-like II"/>
    <property type="match status" value="1"/>
</dbReference>
<reference evidence="6 7" key="1">
    <citation type="submission" date="2018-06" db="EMBL/GenBank/DDBJ databases">
        <authorList>
            <consortium name="Pathogen Informatics"/>
            <person name="Doyle S."/>
        </authorList>
    </citation>
    <scope>NUCLEOTIDE SEQUENCE [LARGE SCALE GENOMIC DNA]</scope>
    <source>
        <strain evidence="6 7">NCTC10736</strain>
    </source>
</reference>
<keyword evidence="4" id="KW-0804">Transcription</keyword>
<sequence length="315" mass="35909">MIQHRASQMVIFHTLVTSGSFTQAAAKLKTSTSYVSKQIGALEAELNLLLVQRTTRTLVLTDAGQQFAHYCEQVFEATQNADAMMLDARDDISGTIRLGCSQSFGTLHIIPALEVLQQKYPELRFELSLFDHKADMLEEGLDLWITNHEQLHESYIAQHLAETNFVVVASPDYLLKHGVPHYPQELAQHNCVIYQSKSRNYDRWSFAKDDLEQTVQVAGNYRVDLAEAVRNAVIAGRGIGYVATYLLSDEFQSGKLIQLLPDWKPLQQMPVYVVYPRRRHLPTKYKLIIDCLKSHIGHPPYWDKRLKPWLGKAVT</sequence>
<dbReference type="GO" id="GO:0003700">
    <property type="term" value="F:DNA-binding transcription factor activity"/>
    <property type="evidence" value="ECO:0007669"/>
    <property type="project" value="InterPro"/>
</dbReference>
<evidence type="ECO:0000313" key="6">
    <source>
        <dbReference type="EMBL" id="SUI80644.1"/>
    </source>
</evidence>
<dbReference type="RefSeq" id="WP_076501095.1">
    <property type="nucleotide sequence ID" value="NZ_FTNN01000015.1"/>
</dbReference>
<gene>
    <name evidence="6" type="primary">dmlR_6</name>
    <name evidence="6" type="ORF">NCTC10736_02311</name>
</gene>
<dbReference type="SUPFAM" id="SSF46785">
    <property type="entry name" value="Winged helix' DNA-binding domain"/>
    <property type="match status" value="1"/>
</dbReference>
<dbReference type="EMBL" id="UGYV01000001">
    <property type="protein sequence ID" value="SUI80644.1"/>
    <property type="molecule type" value="Genomic_DNA"/>
</dbReference>
<dbReference type="CDD" id="cd08422">
    <property type="entry name" value="PBP2_CrgA_like"/>
    <property type="match status" value="1"/>
</dbReference>
<accession>A0A380AGF8</accession>
<dbReference type="InterPro" id="IPR036388">
    <property type="entry name" value="WH-like_DNA-bd_sf"/>
</dbReference>
<dbReference type="Gene3D" id="3.40.190.290">
    <property type="match status" value="1"/>
</dbReference>
<dbReference type="OrthoDB" id="9786526at2"/>
<dbReference type="PANTHER" id="PTHR30537:SF14">
    <property type="entry name" value="TRANSCRIPTIONAL REGULATOR LYSR FAMILY"/>
    <property type="match status" value="1"/>
</dbReference>
<dbReference type="Pfam" id="PF03466">
    <property type="entry name" value="LysR_substrate"/>
    <property type="match status" value="1"/>
</dbReference>
<dbReference type="PROSITE" id="PS50931">
    <property type="entry name" value="HTH_LYSR"/>
    <property type="match status" value="1"/>
</dbReference>
<dbReference type="AlphaFoldDB" id="A0A1N6ZV18"/>
<keyword evidence="3" id="KW-0238">DNA-binding</keyword>
<evidence type="ECO:0000259" key="5">
    <source>
        <dbReference type="PROSITE" id="PS50931"/>
    </source>
</evidence>
<dbReference type="InterPro" id="IPR058163">
    <property type="entry name" value="LysR-type_TF_proteobact-type"/>
</dbReference>
<evidence type="ECO:0000256" key="3">
    <source>
        <dbReference type="ARBA" id="ARBA00023125"/>
    </source>
</evidence>
<accession>A0A1N6ZV18</accession>
<dbReference type="Pfam" id="PF00126">
    <property type="entry name" value="HTH_1"/>
    <property type="match status" value="1"/>
</dbReference>
<dbReference type="PANTHER" id="PTHR30537">
    <property type="entry name" value="HTH-TYPE TRANSCRIPTIONAL REGULATOR"/>
    <property type="match status" value="1"/>
</dbReference>
<dbReference type="STRING" id="365591.SAMN05421840_1154"/>
<proteinExistence type="inferred from homology"/>
<name>A0A1N6ZV18_9GAMM</name>
<comment type="similarity">
    <text evidence="1">Belongs to the LysR transcriptional regulatory family.</text>
</comment>